<evidence type="ECO:0000313" key="1">
    <source>
        <dbReference type="EMBL" id="PIO97537.1"/>
    </source>
</evidence>
<dbReference type="Proteomes" id="UP000231070">
    <property type="component" value="Unassembled WGS sequence"/>
</dbReference>
<comment type="caution">
    <text evidence="1">The sequence shown here is derived from an EMBL/GenBank/DDBJ whole genome shotgun (WGS) entry which is preliminary data.</text>
</comment>
<organism evidence="1 2">
    <name type="scientific">Pleomorphomonas carboxyditropha</name>
    <dbReference type="NCBI Taxonomy" id="2023338"/>
    <lineage>
        <taxon>Bacteria</taxon>
        <taxon>Pseudomonadati</taxon>
        <taxon>Pseudomonadota</taxon>
        <taxon>Alphaproteobacteria</taxon>
        <taxon>Hyphomicrobiales</taxon>
        <taxon>Pleomorphomonadaceae</taxon>
        <taxon>Pleomorphomonas</taxon>
    </lineage>
</organism>
<sequence length="106" mass="12054">MTDREWHTLGTWPAANRDAIEGIVANRIKEFMRIVEIHLQAMDHRIHIAAEILLHKMNCTDIVTIHPIFPSAGDVVARMPELILVVATKPTKPPMHHLGATMRHTR</sequence>
<name>A0A2G9WS60_9HYPH</name>
<dbReference type="EMBL" id="NQVN01000017">
    <property type="protein sequence ID" value="PIO97537.1"/>
    <property type="molecule type" value="Genomic_DNA"/>
</dbReference>
<accession>A0A2G9WS60</accession>
<keyword evidence="2" id="KW-1185">Reference proteome</keyword>
<dbReference type="AlphaFoldDB" id="A0A2G9WS60"/>
<gene>
    <name evidence="1" type="ORF">CJ014_20035</name>
</gene>
<proteinExistence type="predicted"/>
<protein>
    <submittedName>
        <fullName evidence="1">Uncharacterized protein</fullName>
    </submittedName>
</protein>
<evidence type="ECO:0000313" key="2">
    <source>
        <dbReference type="Proteomes" id="UP000231070"/>
    </source>
</evidence>
<reference evidence="1 2" key="1">
    <citation type="submission" date="2017-08" db="EMBL/GenBank/DDBJ databases">
        <title>Pleomorphomonas carboxidotrophicus sp. nov., a new mesophilic hydrogenogenic carboxidotroph.</title>
        <authorList>
            <person name="Esquivel-Elizondo S."/>
            <person name="Krajmalnik-Brown R."/>
            <person name="Maldonado J."/>
        </authorList>
    </citation>
    <scope>NUCLEOTIDE SEQUENCE [LARGE SCALE GENOMIC DNA]</scope>
    <source>
        <strain evidence="1 2">SVCO-16</strain>
    </source>
</reference>